<dbReference type="PANTHER" id="PTHR37534:SF46">
    <property type="entry name" value="ZN(II)2CYS6 TRANSCRIPTION FACTOR (EUROFUNG)"/>
    <property type="match status" value="1"/>
</dbReference>
<feature type="compositionally biased region" description="Low complexity" evidence="3">
    <location>
        <begin position="205"/>
        <end position="218"/>
    </location>
</feature>
<evidence type="ECO:0000313" key="4">
    <source>
        <dbReference type="EMBL" id="QRW18632.1"/>
    </source>
</evidence>
<accession>A0A8H8NUX6</accession>
<dbReference type="Proteomes" id="UP000650533">
    <property type="component" value="Chromosome 4"/>
</dbReference>
<feature type="compositionally biased region" description="Low complexity" evidence="3">
    <location>
        <begin position="226"/>
        <end position="247"/>
    </location>
</feature>
<name>A0A8H8NUX6_9AGAM</name>
<proteinExistence type="predicted"/>
<feature type="compositionally biased region" description="Basic and acidic residues" evidence="3">
    <location>
        <begin position="281"/>
        <end position="293"/>
    </location>
</feature>
<evidence type="ECO:0000313" key="5">
    <source>
        <dbReference type="Proteomes" id="UP000650533"/>
    </source>
</evidence>
<feature type="region of interest" description="Disordered" evidence="3">
    <location>
        <begin position="272"/>
        <end position="295"/>
    </location>
</feature>
<comment type="subcellular location">
    <subcellularLocation>
        <location evidence="1">Nucleus</location>
    </subcellularLocation>
</comment>
<dbReference type="KEGG" id="rsx:RhiXN_00038"/>
<keyword evidence="2" id="KW-0539">Nucleus</keyword>
<evidence type="ECO:0000256" key="2">
    <source>
        <dbReference type="ARBA" id="ARBA00023242"/>
    </source>
</evidence>
<evidence type="ECO:0000256" key="1">
    <source>
        <dbReference type="ARBA" id="ARBA00004123"/>
    </source>
</evidence>
<feature type="region of interest" description="Disordered" evidence="3">
    <location>
        <begin position="203"/>
        <end position="253"/>
    </location>
</feature>
<dbReference type="GeneID" id="67022320"/>
<sequence length="863" mass="96112">MLTHRPMFFRYDLSRPAHVSESIFNAEDDPGLRWLYGVPDWLMVILARMNMLLEDYGGCMDPGIAKELEEEIRSERTIVAASVDPSMSMGRIVVQESWRLAALIYLFTALCGADSKDARVTKVHSKFMKLYTGVEARRNPDSFLVFPMLILGLPTSRAEDRTTIRSRMLGLQECSKPNTFGNEVVRILDDIWSRADARVGRIDPASAASHSGGDTSSAGGSGRTVRGSSEARSSASGSSGAEARTGSGPVGPSGCRRCVQAGIECEGYTAGRTQKSRHGIRKVDTSTKNKPDSVRYQYYPFPPDPSTKADGQININQLSGDGVVPGVGAGVGAASRAGEGSNVPVTQDREHGFCYPWRSDYLELVQHTDRQLPSSGSPLSSVISSQQTAVNAGGSGIHVEYDDPVSPALARLLEGGFDLRLQESVPSPPLELGRSHMIQRWDAYSQTVSSGRDRVLVDHDEHLDSSEDTENDLRSVTKELVLDRRVESNTLPFVIHSFEAWANQFFFEPAQILPRVRDKLRLWIKCGSLRAAVMSSVGLDISRSTKYDLRDFRIWEAKILDNTLQARARRVTGQEAFQALEHTHKYITTLRIVGSLANVLSMIDLLAPIFRQACPESSCELVNLPRALINDVNIQYYVTMDVLQSVITSRPMHFRYDLDFLSCRDEETLNSDDGPRFKLRWLYGIPDRLVVTFARMNTLLEDYGNCVDPEKVREVENEISGCKLPACSQTRFGSNESFGRVMAHEVWKLAAYVYLYMGLCGADSYNARVVKVQQEFMGILKRVVPSRNPDSFMYVPMFILGMATNMPDQAALLTRLTGVTECSRAGTMGHDIRAMMVDIWTHTTGRAIRWYDLRPACLRVVRM</sequence>
<dbReference type="EMBL" id="CP059661">
    <property type="protein sequence ID" value="QRW18632.1"/>
    <property type="molecule type" value="Genomic_DNA"/>
</dbReference>
<dbReference type="RefSeq" id="XP_043178869.1">
    <property type="nucleotide sequence ID" value="XM_043319857.1"/>
</dbReference>
<evidence type="ECO:0000256" key="3">
    <source>
        <dbReference type="SAM" id="MobiDB-lite"/>
    </source>
</evidence>
<dbReference type="AlphaFoldDB" id="A0A8H8NUX6"/>
<dbReference type="InterPro" id="IPR021858">
    <property type="entry name" value="Fun_TF"/>
</dbReference>
<dbReference type="Pfam" id="PF11951">
    <property type="entry name" value="Fungal_trans_2"/>
    <property type="match status" value="2"/>
</dbReference>
<organism evidence="4 5">
    <name type="scientific">Rhizoctonia solani</name>
    <dbReference type="NCBI Taxonomy" id="456999"/>
    <lineage>
        <taxon>Eukaryota</taxon>
        <taxon>Fungi</taxon>
        <taxon>Dikarya</taxon>
        <taxon>Basidiomycota</taxon>
        <taxon>Agaricomycotina</taxon>
        <taxon>Agaricomycetes</taxon>
        <taxon>Cantharellales</taxon>
        <taxon>Ceratobasidiaceae</taxon>
        <taxon>Rhizoctonia</taxon>
    </lineage>
</organism>
<dbReference type="PANTHER" id="PTHR37534">
    <property type="entry name" value="TRANSCRIPTIONAL ACTIVATOR PROTEIN UGA3"/>
    <property type="match status" value="1"/>
</dbReference>
<dbReference type="GO" id="GO:0005634">
    <property type="term" value="C:nucleus"/>
    <property type="evidence" value="ECO:0007669"/>
    <property type="project" value="UniProtKB-SubCell"/>
</dbReference>
<protein>
    <submittedName>
        <fullName evidence="4">Fungal specific transcription factor domain</fullName>
    </submittedName>
</protein>
<reference evidence="4" key="1">
    <citation type="submission" date="2020-05" db="EMBL/GenBank/DDBJ databases">
        <title>Evolutionary and genomic comparisons of hybrid uninucleate and nonhybrid Rhizoctonia fungi.</title>
        <authorList>
            <person name="Li C."/>
            <person name="Chen X."/>
        </authorList>
    </citation>
    <scope>NUCLEOTIDE SEQUENCE</scope>
    <source>
        <strain evidence="4">AG-1 IA</strain>
    </source>
</reference>
<gene>
    <name evidence="4" type="ORF">RhiXN_00038</name>
</gene>